<comment type="caution">
    <text evidence="3">The sequence shown here is derived from an EMBL/GenBank/DDBJ whole genome shotgun (WGS) entry which is preliminary data.</text>
</comment>
<proteinExistence type="predicted"/>
<keyword evidence="2" id="KW-0472">Membrane</keyword>
<name>A0AA39NTI9_9AGAR</name>
<feature type="compositionally biased region" description="Basic and acidic residues" evidence="1">
    <location>
        <begin position="551"/>
        <end position="560"/>
    </location>
</feature>
<dbReference type="Gene3D" id="1.50.10.20">
    <property type="match status" value="1"/>
</dbReference>
<evidence type="ECO:0000256" key="1">
    <source>
        <dbReference type="SAM" id="MobiDB-lite"/>
    </source>
</evidence>
<organism evidence="3 4">
    <name type="scientific">Armillaria novae-zelandiae</name>
    <dbReference type="NCBI Taxonomy" id="153914"/>
    <lineage>
        <taxon>Eukaryota</taxon>
        <taxon>Fungi</taxon>
        <taxon>Dikarya</taxon>
        <taxon>Basidiomycota</taxon>
        <taxon>Agaricomycotina</taxon>
        <taxon>Agaricomycetes</taxon>
        <taxon>Agaricomycetidae</taxon>
        <taxon>Agaricales</taxon>
        <taxon>Marasmiineae</taxon>
        <taxon>Physalacriaceae</taxon>
        <taxon>Armillaria</taxon>
    </lineage>
</organism>
<keyword evidence="4" id="KW-1185">Reference proteome</keyword>
<evidence type="ECO:0008006" key="5">
    <source>
        <dbReference type="Google" id="ProtNLM"/>
    </source>
</evidence>
<dbReference type="AlphaFoldDB" id="A0AA39NTI9"/>
<gene>
    <name evidence="3" type="ORF">IW261DRAFT_1612201</name>
</gene>
<dbReference type="GO" id="GO:0005975">
    <property type="term" value="P:carbohydrate metabolic process"/>
    <property type="evidence" value="ECO:0007669"/>
    <property type="project" value="InterPro"/>
</dbReference>
<reference evidence="3" key="1">
    <citation type="submission" date="2023-06" db="EMBL/GenBank/DDBJ databases">
        <authorList>
            <consortium name="Lawrence Berkeley National Laboratory"/>
            <person name="Ahrendt S."/>
            <person name="Sahu N."/>
            <person name="Indic B."/>
            <person name="Wong-Bajracharya J."/>
            <person name="Merenyi Z."/>
            <person name="Ke H.-M."/>
            <person name="Monk M."/>
            <person name="Kocsube S."/>
            <person name="Drula E."/>
            <person name="Lipzen A."/>
            <person name="Balint B."/>
            <person name="Henrissat B."/>
            <person name="Andreopoulos B."/>
            <person name="Martin F.M."/>
            <person name="Harder C.B."/>
            <person name="Rigling D."/>
            <person name="Ford K.L."/>
            <person name="Foster G.D."/>
            <person name="Pangilinan J."/>
            <person name="Papanicolaou A."/>
            <person name="Barry K."/>
            <person name="LaButti K."/>
            <person name="Viragh M."/>
            <person name="Koriabine M."/>
            <person name="Yan M."/>
            <person name="Riley R."/>
            <person name="Champramary S."/>
            <person name="Plett K.L."/>
            <person name="Tsai I.J."/>
            <person name="Slot J."/>
            <person name="Sipos G."/>
            <person name="Plett J."/>
            <person name="Nagy L.G."/>
            <person name="Grigoriev I.V."/>
        </authorList>
    </citation>
    <scope>NUCLEOTIDE SEQUENCE</scope>
    <source>
        <strain evidence="3">ICMP 16352</strain>
    </source>
</reference>
<dbReference type="Proteomes" id="UP001175227">
    <property type="component" value="Unassembled WGS sequence"/>
</dbReference>
<dbReference type="InterPro" id="IPR008928">
    <property type="entry name" value="6-hairpin_glycosidase_sf"/>
</dbReference>
<evidence type="ECO:0000256" key="2">
    <source>
        <dbReference type="SAM" id="Phobius"/>
    </source>
</evidence>
<feature type="transmembrane region" description="Helical" evidence="2">
    <location>
        <begin position="425"/>
        <end position="450"/>
    </location>
</feature>
<evidence type="ECO:0000313" key="3">
    <source>
        <dbReference type="EMBL" id="KAK0471203.1"/>
    </source>
</evidence>
<sequence length="588" mass="63224">MLTLLSLAQPSPQAHNTRRAVSFPGVQMHLVFISALLAFSSISVVAQELKPSTTWKSPNITLSMVDCISIADSAIREAMTQLNQTNGQFTDGNYGSTGVLYAEMVEFDRLTNQTIYKDTLKNYFALAQNYGYAAVHAYTVYGDPEFLNIAATSWASGRRYTISSEQAASRTIETKQFTLASCNPTLAGGTYLMTDANDPSLDSWASGLFFVVSALLAEATSNQTYVDATVESGTFIQSSFLTQSDIVWTGIFSSSNHSSSCSRTSGESAQGSGNFIEGLVIQTGILNNTSTQSLLRSVISVVTTDPLWHGEDGVYDLLDNGGEFIVRALASLYERNKTASDLREYIKEYIGVQYNAVIEQARSSRESSIYGGRWTGPPATSFDSVSQTNAVAALLSAIRVLDNPDSEPSAIPTSSATASSTKKNLAGVVAGSVIGGIVVLAASLAGTLFWRKLRRQRNDSPLVADGSPQMPVLTPFKTTQDMSSSGILGEHHLKYQVKSPGIPQVAMEGEPSFSGPIVDNASLVERVGANVPTEPMASPGTQVANPDNQPPDDRREHTPMEELLGSLNAWTSPDRWNAEEPPPDYHEG</sequence>
<dbReference type="SUPFAM" id="SSF48208">
    <property type="entry name" value="Six-hairpin glycosidases"/>
    <property type="match status" value="1"/>
</dbReference>
<keyword evidence="2" id="KW-1133">Transmembrane helix</keyword>
<evidence type="ECO:0000313" key="4">
    <source>
        <dbReference type="Proteomes" id="UP001175227"/>
    </source>
</evidence>
<keyword evidence="2" id="KW-0812">Transmembrane</keyword>
<accession>A0AA39NTI9</accession>
<feature type="region of interest" description="Disordered" evidence="1">
    <location>
        <begin position="531"/>
        <end position="588"/>
    </location>
</feature>
<protein>
    <recommendedName>
        <fullName evidence="5">Glycoside hydrolase family 76 protein</fullName>
    </recommendedName>
</protein>
<dbReference type="EMBL" id="JAUEPR010000053">
    <property type="protein sequence ID" value="KAK0471203.1"/>
    <property type="molecule type" value="Genomic_DNA"/>
</dbReference>